<keyword evidence="6" id="KW-1185">Reference proteome</keyword>
<feature type="domain" description="Alanine racemase N-terminal" evidence="4">
    <location>
        <begin position="6"/>
        <end position="228"/>
    </location>
</feature>
<comment type="similarity">
    <text evidence="2 3">Belongs to the pyridoxal phosphate-binding protein YggS/PROSC family.</text>
</comment>
<dbReference type="Pfam" id="PF01168">
    <property type="entry name" value="Ala_racemase_N"/>
    <property type="match status" value="1"/>
</dbReference>
<dbReference type="Gene3D" id="3.20.20.10">
    <property type="entry name" value="Alanine racemase"/>
    <property type="match status" value="1"/>
</dbReference>
<evidence type="ECO:0000256" key="2">
    <source>
        <dbReference type="HAMAP-Rule" id="MF_02087"/>
    </source>
</evidence>
<dbReference type="SUPFAM" id="SSF51419">
    <property type="entry name" value="PLP-binding barrel"/>
    <property type="match status" value="1"/>
</dbReference>
<dbReference type="PROSITE" id="PS01211">
    <property type="entry name" value="UPF0001"/>
    <property type="match status" value="1"/>
</dbReference>
<proteinExistence type="inferred from homology"/>
<feature type="modified residue" description="N6-(pyridoxal phosphate)lysine" evidence="2">
    <location>
        <position position="35"/>
    </location>
</feature>
<keyword evidence="1 2" id="KW-0663">Pyridoxal phosphate</keyword>
<gene>
    <name evidence="5" type="ORF">BROSI_A0709</name>
</gene>
<protein>
    <recommendedName>
        <fullName evidence="2">Pyridoxal phosphate homeostasis protein</fullName>
        <shortName evidence="2">PLP homeostasis protein</shortName>
    </recommendedName>
</protein>
<name>A0ABQ0JU15_9BACT</name>
<evidence type="ECO:0000313" key="6">
    <source>
        <dbReference type="Proteomes" id="UP000032309"/>
    </source>
</evidence>
<dbReference type="HAMAP" id="MF_02087">
    <property type="entry name" value="PLP_homeostasis"/>
    <property type="match status" value="1"/>
</dbReference>
<dbReference type="EMBL" id="BAFN01000001">
    <property type="protein sequence ID" value="GAN32197.1"/>
    <property type="molecule type" value="Genomic_DNA"/>
</dbReference>
<sequence length="251" mass="28424">MSIKENLEQVKKNIANAAARVGKKPEEIILVMATKTVDPERIREAIKSGGRIIGENKVQEALKKYEVLKDEDAEWHFIGHLQTNKVKDVLKFADMIHSVDRLSLAEKLDQRLQQEGRSLDILVQVNTSHEESKYGVAPEEAISLIKQASRYDTLKIHGLMTIGLFTKDEVKIRKCFKVLKEIYGVVVKEGIDRVHMKYLSMGMSGDYQIAIEEGANMVRIGTAIFGARNTPDAYYWPSEKTDADRAKQSDF</sequence>
<dbReference type="CDD" id="cd00635">
    <property type="entry name" value="PLPDE_III_YBL036c_like"/>
    <property type="match status" value="1"/>
</dbReference>
<dbReference type="InterPro" id="IPR011078">
    <property type="entry name" value="PyrdxlP_homeostasis"/>
</dbReference>
<comment type="function">
    <text evidence="2">Pyridoxal 5'-phosphate (PLP)-binding protein, which is involved in PLP homeostasis.</text>
</comment>
<dbReference type="PANTHER" id="PTHR10146">
    <property type="entry name" value="PROLINE SYNTHETASE CO-TRANSCRIBED BACTERIAL HOMOLOG PROTEIN"/>
    <property type="match status" value="1"/>
</dbReference>
<dbReference type="InterPro" id="IPR029066">
    <property type="entry name" value="PLP-binding_barrel"/>
</dbReference>
<dbReference type="Proteomes" id="UP000032309">
    <property type="component" value="Unassembled WGS sequence"/>
</dbReference>
<accession>A0ABQ0JU15</accession>
<evidence type="ECO:0000313" key="5">
    <source>
        <dbReference type="EMBL" id="GAN32197.1"/>
    </source>
</evidence>
<dbReference type="InterPro" id="IPR001608">
    <property type="entry name" value="Ala_racemase_N"/>
</dbReference>
<dbReference type="PIRSF" id="PIRSF004848">
    <property type="entry name" value="YBL036c_PLPDEIII"/>
    <property type="match status" value="1"/>
</dbReference>
<comment type="caution">
    <text evidence="5">The sequence shown here is derived from an EMBL/GenBank/DDBJ whole genome shotgun (WGS) entry which is preliminary data.</text>
</comment>
<evidence type="ECO:0000259" key="4">
    <source>
        <dbReference type="Pfam" id="PF01168"/>
    </source>
</evidence>
<organism evidence="5 6">
    <name type="scientific">Candidatus Brocadia sinica JPN1</name>
    <dbReference type="NCBI Taxonomy" id="1197129"/>
    <lineage>
        <taxon>Bacteria</taxon>
        <taxon>Pseudomonadati</taxon>
        <taxon>Planctomycetota</taxon>
        <taxon>Candidatus Brocadiia</taxon>
        <taxon>Candidatus Brocadiales</taxon>
        <taxon>Candidatus Brocadiaceae</taxon>
        <taxon>Candidatus Brocadia</taxon>
    </lineage>
</organism>
<dbReference type="RefSeq" id="WP_052562346.1">
    <property type="nucleotide sequence ID" value="NZ_BAFN01000001.1"/>
</dbReference>
<dbReference type="NCBIfam" id="TIGR00044">
    <property type="entry name" value="YggS family pyridoxal phosphate-dependent enzyme"/>
    <property type="match status" value="1"/>
</dbReference>
<evidence type="ECO:0000256" key="3">
    <source>
        <dbReference type="RuleBase" id="RU004514"/>
    </source>
</evidence>
<evidence type="ECO:0000256" key="1">
    <source>
        <dbReference type="ARBA" id="ARBA00022898"/>
    </source>
</evidence>
<dbReference type="PANTHER" id="PTHR10146:SF14">
    <property type="entry name" value="PYRIDOXAL PHOSPHATE HOMEOSTASIS PROTEIN"/>
    <property type="match status" value="1"/>
</dbReference>
<reference evidence="6" key="1">
    <citation type="journal article" date="2015" name="Genome Announc.">
        <title>Draft Genome Sequence of an Anaerobic Ammonium-Oxidizing Bacterium, "Candidatus Brocadia sinica".</title>
        <authorList>
            <person name="Oshiki M."/>
            <person name="Shinyako-Hata K."/>
            <person name="Satoh H."/>
            <person name="Okabe S."/>
        </authorList>
    </citation>
    <scope>NUCLEOTIDE SEQUENCE [LARGE SCALE GENOMIC DNA]</scope>
    <source>
        <strain evidence="6">JPN1</strain>
    </source>
</reference>